<dbReference type="Proteomes" id="UP000009319">
    <property type="component" value="Unassembled WGS sequence"/>
</dbReference>
<comment type="caution">
    <text evidence="1">The sequence shown here is derived from an EMBL/GenBank/DDBJ whole genome shotgun (WGS) entry which is preliminary data.</text>
</comment>
<keyword evidence="2" id="KW-1185">Reference proteome</keyword>
<evidence type="ECO:0000313" key="2">
    <source>
        <dbReference type="Proteomes" id="UP000009319"/>
    </source>
</evidence>
<name>K0Q2T4_9HYPH</name>
<dbReference type="AlphaFoldDB" id="K0Q2T4"/>
<protein>
    <submittedName>
        <fullName evidence="1">Uncharacterized protein</fullName>
    </submittedName>
</protein>
<dbReference type="EMBL" id="CANI01000040">
    <property type="protein sequence ID" value="CCM78950.1"/>
    <property type="molecule type" value="Genomic_DNA"/>
</dbReference>
<accession>K0Q2T4</accession>
<gene>
    <name evidence="1" type="ORF">BN77_p11648</name>
</gene>
<organism evidence="1 2">
    <name type="scientific">Rhizobium mesoamericanum STM3625</name>
    <dbReference type="NCBI Taxonomy" id="1211777"/>
    <lineage>
        <taxon>Bacteria</taxon>
        <taxon>Pseudomonadati</taxon>
        <taxon>Pseudomonadota</taxon>
        <taxon>Alphaproteobacteria</taxon>
        <taxon>Hyphomicrobiales</taxon>
        <taxon>Rhizobiaceae</taxon>
        <taxon>Rhizobium/Agrobacterium group</taxon>
        <taxon>Rhizobium</taxon>
    </lineage>
</organism>
<proteinExistence type="predicted"/>
<sequence>MIMWVPRVLGPGLDMRAQWDSRSSHQPKGVGTIGGALGFVAGFANTPAKRFNAQNCPAAVSAGFLYVFIPEQRSWDKRFSARNTERTRSCSDLSSALNLALLSLAGLSFGCCSVSRQ</sequence>
<reference evidence="1 2" key="1">
    <citation type="journal article" date="2013" name="Genome Announc.">
        <title>Draft Genome Sequence of Rhizobium mesoamericanum STM3625, a Nitrogen-Fixing Symbiont of Mimosa pudica Isolated in French Guiana (South America).</title>
        <authorList>
            <person name="Moulin L."/>
            <person name="Mornico D."/>
            <person name="Melkonian R."/>
            <person name="Klonowska A."/>
        </authorList>
    </citation>
    <scope>NUCLEOTIDE SEQUENCE [LARGE SCALE GENOMIC DNA]</scope>
    <source>
        <strain evidence="1 2">STM3625</strain>
    </source>
</reference>
<evidence type="ECO:0000313" key="1">
    <source>
        <dbReference type="EMBL" id="CCM78950.1"/>
    </source>
</evidence>
<dbReference type="HOGENOM" id="CLU_2082978_0_0_5"/>